<evidence type="ECO:0000313" key="2">
    <source>
        <dbReference type="Proteomes" id="UP001439875"/>
    </source>
</evidence>
<accession>A0ACC6S5Q9</accession>
<gene>
    <name evidence="1" type="ORF">WMO40_01500</name>
</gene>
<dbReference type="Proteomes" id="UP001439875">
    <property type="component" value="Unassembled WGS sequence"/>
</dbReference>
<sequence length="50" mass="5703">MDKKKNGQEPTMAPGMNDQEELKQDANDEEIDKGEYTKVTRLSFDEVDPS</sequence>
<reference evidence="1" key="1">
    <citation type="submission" date="2024-03" db="EMBL/GenBank/DDBJ databases">
        <title>Human intestinal bacterial collection.</title>
        <authorList>
            <person name="Pauvert C."/>
            <person name="Hitch T.C.A."/>
            <person name="Clavel T."/>
        </authorList>
    </citation>
    <scope>NUCLEOTIDE SEQUENCE</scope>
    <source>
        <strain evidence="1">CLA-AA-H227</strain>
    </source>
</reference>
<organism evidence="1 2">
    <name type="scientific">Robertmurraya yapensis</name>
    <name type="common">ex Hitch et al 2024</name>
    <dbReference type="NCBI Taxonomy" id="3133160"/>
    <lineage>
        <taxon>Bacteria</taxon>
        <taxon>Bacillati</taxon>
        <taxon>Bacillota</taxon>
        <taxon>Bacilli</taxon>
        <taxon>Bacillales</taxon>
        <taxon>Bacillaceae</taxon>
        <taxon>Robertmurraya</taxon>
    </lineage>
</organism>
<evidence type="ECO:0000313" key="1">
    <source>
        <dbReference type="EMBL" id="MEQ2525360.1"/>
    </source>
</evidence>
<keyword evidence="2" id="KW-1185">Reference proteome</keyword>
<dbReference type="EMBL" id="JBBMEW010000001">
    <property type="protein sequence ID" value="MEQ2525360.1"/>
    <property type="molecule type" value="Genomic_DNA"/>
</dbReference>
<protein>
    <submittedName>
        <fullName evidence="1">Uncharacterized protein</fullName>
    </submittedName>
</protein>
<proteinExistence type="predicted"/>
<name>A0ACC6S5Q9_9BACI</name>
<comment type="caution">
    <text evidence="1">The sequence shown here is derived from an EMBL/GenBank/DDBJ whole genome shotgun (WGS) entry which is preliminary data.</text>
</comment>